<dbReference type="Proteomes" id="UP001567538">
    <property type="component" value="Unassembled WGS sequence"/>
</dbReference>
<protein>
    <submittedName>
        <fullName evidence="1">Uncharacterized protein</fullName>
    </submittedName>
</protein>
<gene>
    <name evidence="1" type="ORF">AAHA92_34017</name>
</gene>
<dbReference type="EMBL" id="JBEAFC010000015">
    <property type="protein sequence ID" value="KAL1531329.1"/>
    <property type="molecule type" value="Genomic_DNA"/>
</dbReference>
<keyword evidence="2" id="KW-1185">Reference proteome</keyword>
<comment type="caution">
    <text evidence="1">The sequence shown here is derived from an EMBL/GenBank/DDBJ whole genome shotgun (WGS) entry which is preliminary data.</text>
</comment>
<organism evidence="1 2">
    <name type="scientific">Salvia divinorum</name>
    <name type="common">Maria pastora</name>
    <name type="synonym">Diviner's sage</name>
    <dbReference type="NCBI Taxonomy" id="28513"/>
    <lineage>
        <taxon>Eukaryota</taxon>
        <taxon>Viridiplantae</taxon>
        <taxon>Streptophyta</taxon>
        <taxon>Embryophyta</taxon>
        <taxon>Tracheophyta</taxon>
        <taxon>Spermatophyta</taxon>
        <taxon>Magnoliopsida</taxon>
        <taxon>eudicotyledons</taxon>
        <taxon>Gunneridae</taxon>
        <taxon>Pentapetalae</taxon>
        <taxon>asterids</taxon>
        <taxon>lamiids</taxon>
        <taxon>Lamiales</taxon>
        <taxon>Lamiaceae</taxon>
        <taxon>Nepetoideae</taxon>
        <taxon>Mentheae</taxon>
        <taxon>Salviinae</taxon>
        <taxon>Salvia</taxon>
        <taxon>Salvia subgen. Calosphace</taxon>
    </lineage>
</organism>
<reference evidence="1 2" key="1">
    <citation type="submission" date="2024-06" db="EMBL/GenBank/DDBJ databases">
        <title>A chromosome level genome sequence of Diviner's sage (Salvia divinorum).</title>
        <authorList>
            <person name="Ford S.A."/>
            <person name="Ro D.-K."/>
            <person name="Ness R.W."/>
            <person name="Phillips M.A."/>
        </authorList>
    </citation>
    <scope>NUCLEOTIDE SEQUENCE [LARGE SCALE GENOMIC DNA]</scope>
    <source>
        <strain evidence="1">SAF-2024a</strain>
        <tissue evidence="1">Leaf</tissue>
    </source>
</reference>
<dbReference type="AlphaFoldDB" id="A0ABD1FHK4"/>
<evidence type="ECO:0000313" key="1">
    <source>
        <dbReference type="EMBL" id="KAL1531329.1"/>
    </source>
</evidence>
<proteinExistence type="predicted"/>
<accession>A0ABD1FHK4</accession>
<name>A0ABD1FHK4_SALDI</name>
<evidence type="ECO:0000313" key="2">
    <source>
        <dbReference type="Proteomes" id="UP001567538"/>
    </source>
</evidence>
<sequence>MEVVNRSLVTPHTKPVASFIPLSPNSHLSHSIQFGQATDRRRAASQLRSSASVTSLAGSDSIGIGLPSEAAAFRGRAECVCILYVRFLATWRRLFAQRIDRKSKCLLSSWYRECKTW</sequence>